<reference evidence="1 2" key="1">
    <citation type="journal article" date="2016" name="Genome Announc.">
        <title>Draft Genome Sequence of Paenibacillus amylolyticus Heshi-A3, Isolated from Fermented Rice Bran in a Japanese Fermented Seafood Dish.</title>
        <authorList>
            <person name="Akuzawa S."/>
            <person name="Nagaoka J."/>
            <person name="Kanekatsu M."/>
            <person name="Kubota E."/>
            <person name="Ohtake R."/>
            <person name="Suzuki T."/>
            <person name="Kanesaki Y."/>
        </authorList>
    </citation>
    <scope>NUCLEOTIDE SEQUENCE [LARGE SCALE GENOMIC DNA]</scope>
    <source>
        <strain evidence="1 2">Heshi-A3</strain>
    </source>
</reference>
<reference evidence="2" key="2">
    <citation type="submission" date="2016-01" db="EMBL/GenBank/DDBJ databases">
        <title>Draft Genome Sequence of Paenibacillus amylolyticus Heshi-A3 that Was Isolated from Fermented Rice Bran with Aging Salted Mackerel, Which Was Named Heshiko as Traditional Fermented Seafood in Japan.</title>
        <authorList>
            <person name="Akuzawa S."/>
            <person name="Nakagawa J."/>
            <person name="Kanekatsu T."/>
            <person name="Kubota E."/>
            <person name="Ohtake R."/>
            <person name="Suzuki T."/>
            <person name="Kanesaki Y."/>
        </authorList>
    </citation>
    <scope>NUCLEOTIDE SEQUENCE [LARGE SCALE GENOMIC DNA]</scope>
    <source>
        <strain evidence="2">Heshi-A3</strain>
    </source>
</reference>
<proteinExistence type="predicted"/>
<dbReference type="Proteomes" id="UP000069697">
    <property type="component" value="Unassembled WGS sequence"/>
</dbReference>
<protein>
    <submittedName>
        <fullName evidence="1">Uncharacterized protein</fullName>
    </submittedName>
</protein>
<evidence type="ECO:0000313" key="1">
    <source>
        <dbReference type="EMBL" id="GAS84744.1"/>
    </source>
</evidence>
<evidence type="ECO:0000313" key="2">
    <source>
        <dbReference type="Proteomes" id="UP000069697"/>
    </source>
</evidence>
<gene>
    <name evidence="1" type="ORF">PAHA3_4865</name>
</gene>
<dbReference type="AlphaFoldDB" id="A0A100VRI4"/>
<organism evidence="1 2">
    <name type="scientific">Paenibacillus amylolyticus</name>
    <dbReference type="NCBI Taxonomy" id="1451"/>
    <lineage>
        <taxon>Bacteria</taxon>
        <taxon>Bacillati</taxon>
        <taxon>Bacillota</taxon>
        <taxon>Bacilli</taxon>
        <taxon>Bacillales</taxon>
        <taxon>Paenibacillaceae</taxon>
        <taxon>Paenibacillus</taxon>
    </lineage>
</organism>
<dbReference type="RefSeq" id="WP_062837148.1">
    <property type="nucleotide sequence ID" value="NZ_BCNV01000006.1"/>
</dbReference>
<name>A0A100VRI4_PAEAM</name>
<dbReference type="EMBL" id="BCNV01000006">
    <property type="protein sequence ID" value="GAS84744.1"/>
    <property type="molecule type" value="Genomic_DNA"/>
</dbReference>
<sequence length="307" mass="34042">MERDDFLNIKRMLMVMCCTFLVTSLITPAISAREEFDIVEAKQELVNRASLKSKNLVEINVDIDYTLAKLTAEAKDEEEITEVMESLGVYKLEIPKEYNDEFLGALAIDNSNITMTKPNIYYDSNSKEWVVVGGGYWKNDNWIEHNPLVWPGIGRVGETYNVGGVEGFGVGYTSMGGTYKSKINSVYGYISDGNGNEVTTSNRSDGDGSKGFGFQIQDKIRVKKTWLGITPTTEYFSYIGKHFAGLARYSSDFSSSTGVATTYYVHTWNSTSIDSVKFGVSSKTAGVDVSYKNAGSSFPAFSNDVRF</sequence>
<comment type="caution">
    <text evidence="1">The sequence shown here is derived from an EMBL/GenBank/DDBJ whole genome shotgun (WGS) entry which is preliminary data.</text>
</comment>
<accession>A0A100VRI4</accession>